<dbReference type="RefSeq" id="WP_345425248.1">
    <property type="nucleotide sequence ID" value="NZ_AP031496.1"/>
</dbReference>
<comment type="caution">
    <text evidence="1">The sequence shown here is derived from an EMBL/GenBank/DDBJ whole genome shotgun (WGS) entry which is preliminary data.</text>
</comment>
<dbReference type="AlphaFoldDB" id="A0AAV3U665"/>
<gene>
    <name evidence="1" type="ORF">GCM10025791_34420</name>
</gene>
<protein>
    <submittedName>
        <fullName evidence="1">Gamma-glutamyltransferase family protein</fullName>
    </submittedName>
</protein>
<dbReference type="Proteomes" id="UP001409585">
    <property type="component" value="Unassembled WGS sequence"/>
</dbReference>
<evidence type="ECO:0000313" key="1">
    <source>
        <dbReference type="EMBL" id="GAA4951125.1"/>
    </source>
</evidence>
<proteinExistence type="predicted"/>
<dbReference type="InterPro" id="IPR043137">
    <property type="entry name" value="GGT_ssub_C"/>
</dbReference>
<reference evidence="2" key="1">
    <citation type="journal article" date="2019" name="Int. J. Syst. Evol. Microbiol.">
        <title>The Global Catalogue of Microorganisms (GCM) 10K type strain sequencing project: providing services to taxonomists for standard genome sequencing and annotation.</title>
        <authorList>
            <consortium name="The Broad Institute Genomics Platform"/>
            <consortium name="The Broad Institute Genome Sequencing Center for Infectious Disease"/>
            <person name="Wu L."/>
            <person name="Ma J."/>
        </authorList>
    </citation>
    <scope>NUCLEOTIDE SEQUENCE [LARGE SCALE GENOMIC DNA]</scope>
    <source>
        <strain evidence="2">JCM 19134</strain>
    </source>
</reference>
<sequence length="521" mass="55946">MAKVAFTAPHRRAAEIGFEILKEGGTAVDAMVAAAAAIAVVYPHMNSLGGDGFWLIQKPGKAPVAIDACGNAGSLAKISEYQAQGLSNRGGRACITMAGTVAGWQLAREWAGIKNGFPLARLLGPAQELAAQGIKATESLQRASEKTFAELKELNHFASIFLPAGKTLVVGDTVKNPGLADMLEHLHRSDLGLRDFYQGDISSSIASGLRAADSPITHADLQQYQAEMVTPLSATTSKGQLFNMVAPTQGVASLMILALYDRLYQSHWSEAQRVHHLVECTKLAFEIRDREVCDRRAMTTPAQEYLEPTRLDQMALQVDAQRAAPWPKQALPGDTVWLGALDRDGTLVSFIQSVYWEFGSGLVIPDLGLVWNNRGISFALEAGHHNALAPGKKPLHTLNPALALLNDGRRFSYGTMGGEGQPQTQAALFTRHIYQQIPLADAIAQDRWLLGRTWGESSNNLKLEQTLYEDIGPALSKQGHDIEALPSGSESMGHAGGIIVSSNGDVQVATDPRSDGAALMA</sequence>
<dbReference type="EMBL" id="BAABLX010000029">
    <property type="protein sequence ID" value="GAA4951125.1"/>
    <property type="molecule type" value="Genomic_DNA"/>
</dbReference>
<dbReference type="InterPro" id="IPR052896">
    <property type="entry name" value="GGT-like_enzyme"/>
</dbReference>
<dbReference type="Gene3D" id="3.60.20.40">
    <property type="match status" value="1"/>
</dbReference>
<name>A0AAV3U665_9ALTE</name>
<accession>A0AAV3U665</accession>
<dbReference type="Pfam" id="PF01019">
    <property type="entry name" value="G_glu_transpept"/>
    <property type="match status" value="1"/>
</dbReference>
<organism evidence="1 2">
    <name type="scientific">Halioxenophilus aromaticivorans</name>
    <dbReference type="NCBI Taxonomy" id="1306992"/>
    <lineage>
        <taxon>Bacteria</taxon>
        <taxon>Pseudomonadati</taxon>
        <taxon>Pseudomonadota</taxon>
        <taxon>Gammaproteobacteria</taxon>
        <taxon>Alteromonadales</taxon>
        <taxon>Alteromonadaceae</taxon>
        <taxon>Halioxenophilus</taxon>
    </lineage>
</organism>
<dbReference type="PANTHER" id="PTHR43881">
    <property type="entry name" value="GAMMA-GLUTAMYLTRANSPEPTIDASE (AFU_ORTHOLOGUE AFUA_4G13580)"/>
    <property type="match status" value="1"/>
</dbReference>
<dbReference type="InterPro" id="IPR029055">
    <property type="entry name" value="Ntn_hydrolases_N"/>
</dbReference>
<dbReference type="PANTHER" id="PTHR43881:SF5">
    <property type="entry name" value="GAMMA-GLUTAMYLTRANSPEPTIDASE"/>
    <property type="match status" value="1"/>
</dbReference>
<keyword evidence="2" id="KW-1185">Reference proteome</keyword>
<dbReference type="PRINTS" id="PR01210">
    <property type="entry name" value="GGTRANSPTASE"/>
</dbReference>
<evidence type="ECO:0000313" key="2">
    <source>
        <dbReference type="Proteomes" id="UP001409585"/>
    </source>
</evidence>
<dbReference type="SUPFAM" id="SSF56235">
    <property type="entry name" value="N-terminal nucleophile aminohydrolases (Ntn hydrolases)"/>
    <property type="match status" value="1"/>
</dbReference>
<dbReference type="InterPro" id="IPR043138">
    <property type="entry name" value="GGT_lsub"/>
</dbReference>
<dbReference type="Gene3D" id="1.10.246.130">
    <property type="match status" value="1"/>
</dbReference>